<dbReference type="Gene3D" id="3.30.160.20">
    <property type="match status" value="1"/>
</dbReference>
<dbReference type="AlphaFoldDB" id="A0A8H3DXH7"/>
<comment type="caution">
    <text evidence="3">The sequence shown here is derived from an EMBL/GenBank/DDBJ whole genome shotgun (WGS) entry which is preliminary data.</text>
</comment>
<dbReference type="GO" id="GO:0003723">
    <property type="term" value="F:RNA binding"/>
    <property type="evidence" value="ECO:0007669"/>
    <property type="project" value="UniProtKB-UniRule"/>
</dbReference>
<dbReference type="SUPFAM" id="SSF54768">
    <property type="entry name" value="dsRNA-binding domain-like"/>
    <property type="match status" value="1"/>
</dbReference>
<name>A0A8H3DXH7_9AGAM</name>
<keyword evidence="1" id="KW-0694">RNA-binding</keyword>
<dbReference type="EMBL" id="CAJNJQ010000150">
    <property type="protein sequence ID" value="CAE7059732.1"/>
    <property type="molecule type" value="Genomic_DNA"/>
</dbReference>
<feature type="domain" description="DRBM" evidence="2">
    <location>
        <begin position="11"/>
        <end position="118"/>
    </location>
</feature>
<gene>
    <name evidence="3" type="ORF">RDB_LOCUS7047</name>
</gene>
<organism evidence="3 4">
    <name type="scientific">Rhizoctonia solani</name>
    <dbReference type="NCBI Taxonomy" id="456999"/>
    <lineage>
        <taxon>Eukaryota</taxon>
        <taxon>Fungi</taxon>
        <taxon>Dikarya</taxon>
        <taxon>Basidiomycota</taxon>
        <taxon>Agaricomycotina</taxon>
        <taxon>Agaricomycetes</taxon>
        <taxon>Cantharellales</taxon>
        <taxon>Ceratobasidiaceae</taxon>
        <taxon>Rhizoctonia</taxon>
    </lineage>
</organism>
<accession>A0A8H3DXH7</accession>
<evidence type="ECO:0000256" key="1">
    <source>
        <dbReference type="PROSITE-ProRule" id="PRU00266"/>
    </source>
</evidence>
<evidence type="ECO:0000313" key="4">
    <source>
        <dbReference type="Proteomes" id="UP000663827"/>
    </source>
</evidence>
<evidence type="ECO:0000259" key="2">
    <source>
        <dbReference type="PROSITE" id="PS50137"/>
    </source>
</evidence>
<evidence type="ECO:0000313" key="3">
    <source>
        <dbReference type="EMBL" id="CAE7059732.1"/>
    </source>
</evidence>
<dbReference type="InterPro" id="IPR014720">
    <property type="entry name" value="dsRBD_dom"/>
</dbReference>
<dbReference type="PROSITE" id="PS50137">
    <property type="entry name" value="DS_RBD"/>
    <property type="match status" value="1"/>
</dbReference>
<reference evidence="3" key="1">
    <citation type="submission" date="2021-01" db="EMBL/GenBank/DDBJ databases">
        <authorList>
            <person name="Kaushik A."/>
        </authorList>
    </citation>
    <scope>NUCLEOTIDE SEQUENCE</scope>
    <source>
        <strain evidence="3">AG5</strain>
    </source>
</reference>
<dbReference type="Proteomes" id="UP000663827">
    <property type="component" value="Unassembled WGS sequence"/>
</dbReference>
<sequence length="125" mass="13948">MATNYLTNPNDLVTKLNNFLQARGRLNKLTWKEAATGTADSPQWTVKACIVTRLNNYLQARGLLSCLTWKKTATGSNYNLEWTVIAFIDGAEYGYSTHPTEQGAQQEAAQKALSTLEMVDEYAPR</sequence>
<proteinExistence type="predicted"/>
<protein>
    <recommendedName>
        <fullName evidence="2">DRBM domain-containing protein</fullName>
    </recommendedName>
</protein>